<reference evidence="1" key="2">
    <citation type="journal article" date="2015" name="Fish Shellfish Immunol.">
        <title>Early steps in the European eel (Anguilla anguilla)-Vibrio vulnificus interaction in the gills: Role of the RtxA13 toxin.</title>
        <authorList>
            <person name="Callol A."/>
            <person name="Pajuelo D."/>
            <person name="Ebbesson L."/>
            <person name="Teles M."/>
            <person name="MacKenzie S."/>
            <person name="Amaro C."/>
        </authorList>
    </citation>
    <scope>NUCLEOTIDE SEQUENCE</scope>
</reference>
<name>A0A0E9QAI4_ANGAN</name>
<reference evidence="1" key="1">
    <citation type="submission" date="2014-11" db="EMBL/GenBank/DDBJ databases">
        <authorList>
            <person name="Amaro Gonzalez C."/>
        </authorList>
    </citation>
    <scope>NUCLEOTIDE SEQUENCE</scope>
</reference>
<evidence type="ECO:0000313" key="1">
    <source>
        <dbReference type="EMBL" id="JAH13547.1"/>
    </source>
</evidence>
<dbReference type="EMBL" id="GBXM01095030">
    <property type="protein sequence ID" value="JAH13547.1"/>
    <property type="molecule type" value="Transcribed_RNA"/>
</dbReference>
<proteinExistence type="predicted"/>
<organism evidence="1">
    <name type="scientific">Anguilla anguilla</name>
    <name type="common">European freshwater eel</name>
    <name type="synonym">Muraena anguilla</name>
    <dbReference type="NCBI Taxonomy" id="7936"/>
    <lineage>
        <taxon>Eukaryota</taxon>
        <taxon>Metazoa</taxon>
        <taxon>Chordata</taxon>
        <taxon>Craniata</taxon>
        <taxon>Vertebrata</taxon>
        <taxon>Euteleostomi</taxon>
        <taxon>Actinopterygii</taxon>
        <taxon>Neopterygii</taxon>
        <taxon>Teleostei</taxon>
        <taxon>Anguilliformes</taxon>
        <taxon>Anguillidae</taxon>
        <taxon>Anguilla</taxon>
    </lineage>
</organism>
<dbReference type="AlphaFoldDB" id="A0A0E9QAI4"/>
<protein>
    <submittedName>
        <fullName evidence="1">Uncharacterized protein</fullName>
    </submittedName>
</protein>
<sequence length="29" mass="3002">MSSSCLSVPQPSSWTAIGSAGLRSRSVLH</sequence>
<accession>A0A0E9QAI4</accession>